<keyword evidence="1" id="KW-0812">Transmembrane</keyword>
<keyword evidence="1" id="KW-0472">Membrane</keyword>
<dbReference type="WBParaSite" id="jg13521">
    <property type="protein sequence ID" value="jg13521"/>
    <property type="gene ID" value="jg13521"/>
</dbReference>
<dbReference type="PANTHER" id="PTHR23021">
    <property type="entry name" value="SERPENTINE RECEPTOR, CLASS T"/>
    <property type="match status" value="1"/>
</dbReference>
<feature type="transmembrane region" description="Helical" evidence="1">
    <location>
        <begin position="51"/>
        <end position="70"/>
    </location>
</feature>
<feature type="transmembrane region" description="Helical" evidence="1">
    <location>
        <begin position="7"/>
        <end position="31"/>
    </location>
</feature>
<dbReference type="Gene3D" id="1.20.1070.10">
    <property type="entry name" value="Rhodopsin 7-helix transmembrane proteins"/>
    <property type="match status" value="1"/>
</dbReference>
<feature type="transmembrane region" description="Helical" evidence="1">
    <location>
        <begin position="119"/>
        <end position="141"/>
    </location>
</feature>
<feature type="transmembrane region" description="Helical" evidence="1">
    <location>
        <begin position="90"/>
        <end position="113"/>
    </location>
</feature>
<organism evidence="2 3">
    <name type="scientific">Ditylenchus dipsaci</name>
    <dbReference type="NCBI Taxonomy" id="166011"/>
    <lineage>
        <taxon>Eukaryota</taxon>
        <taxon>Metazoa</taxon>
        <taxon>Ecdysozoa</taxon>
        <taxon>Nematoda</taxon>
        <taxon>Chromadorea</taxon>
        <taxon>Rhabditida</taxon>
        <taxon>Tylenchina</taxon>
        <taxon>Tylenchomorpha</taxon>
        <taxon>Sphaerularioidea</taxon>
        <taxon>Anguinidae</taxon>
        <taxon>Anguininae</taxon>
        <taxon>Ditylenchus</taxon>
    </lineage>
</organism>
<sequence length="185" mass="21102">MLTIYGIYIAIFTKPVLFTGLLFSWSFNPFIGYLTDNNSTYVNYLHTVHDTSVAIILPVIYAASFFLFVVKTKAARSQIKEVSRKQKMLFIQILIIGLIHLVGCLLYASLPYINFAAEIVYLAQFLWYFAHGIPPFLYLTMNKTIRNDLLRSFKEFVHKNELIGDSVDIAVLNNTVKPLVLHGSV</sequence>
<dbReference type="InterPro" id="IPR019425">
    <property type="entry name" value="7TM_GPCR_serpentine_rcpt_Srt"/>
</dbReference>
<dbReference type="AlphaFoldDB" id="A0A915CWW9"/>
<proteinExistence type="predicted"/>
<protein>
    <submittedName>
        <fullName evidence="3">Uncharacterized protein</fullName>
    </submittedName>
</protein>
<dbReference type="PANTHER" id="PTHR23021:SF11">
    <property type="entry name" value="SERPENTINE RECEPTOR, CLASS T"/>
    <property type="match status" value="1"/>
</dbReference>
<accession>A0A915CWW9</accession>
<evidence type="ECO:0000256" key="1">
    <source>
        <dbReference type="SAM" id="Phobius"/>
    </source>
</evidence>
<dbReference type="SUPFAM" id="SSF81321">
    <property type="entry name" value="Family A G protein-coupled receptor-like"/>
    <property type="match status" value="1"/>
</dbReference>
<reference evidence="3" key="1">
    <citation type="submission" date="2022-11" db="UniProtKB">
        <authorList>
            <consortium name="WormBaseParasite"/>
        </authorList>
    </citation>
    <scope>IDENTIFICATION</scope>
</reference>
<dbReference type="Pfam" id="PF10321">
    <property type="entry name" value="7TM_GPCR_Srt"/>
    <property type="match status" value="1"/>
</dbReference>
<keyword evidence="1" id="KW-1133">Transmembrane helix</keyword>
<evidence type="ECO:0000313" key="3">
    <source>
        <dbReference type="WBParaSite" id="jg13521"/>
    </source>
</evidence>
<dbReference type="Proteomes" id="UP000887574">
    <property type="component" value="Unplaced"/>
</dbReference>
<keyword evidence="2" id="KW-1185">Reference proteome</keyword>
<evidence type="ECO:0000313" key="2">
    <source>
        <dbReference type="Proteomes" id="UP000887574"/>
    </source>
</evidence>
<name>A0A915CWW9_9BILA</name>